<evidence type="ECO:0000256" key="6">
    <source>
        <dbReference type="ARBA" id="ARBA00023136"/>
    </source>
</evidence>
<dbReference type="Pfam" id="PF04547">
    <property type="entry name" value="Anoctamin"/>
    <property type="match status" value="1"/>
</dbReference>
<feature type="domain" description="Anoctamin dimerisation" evidence="10">
    <location>
        <begin position="139"/>
        <end position="348"/>
    </location>
</feature>
<dbReference type="InterPro" id="IPR049452">
    <property type="entry name" value="Anoctamin_TM"/>
</dbReference>
<keyword evidence="4 8" id="KW-0812">Transmembrane</keyword>
<feature type="transmembrane region" description="Helical" evidence="8">
    <location>
        <begin position="741"/>
        <end position="763"/>
    </location>
</feature>
<dbReference type="OrthoDB" id="296386at2759"/>
<feature type="transmembrane region" description="Helical" evidence="8">
    <location>
        <begin position="579"/>
        <end position="602"/>
    </location>
</feature>
<accession>A0A0V1KV71</accession>
<sequence>DNRSIDLEQNIPAAGVNRTATDSWAALDFHCQRRQGSTLWFTRACVGCFVTLIAIIHNSKILNCLRVSSIQCVWGTRNKSPSLVRLCGDRIARYANWSLIRQCNACQTQHIINHRSYTDYNVYLGEEQMQNHIEEVEEECIDFVLLYQFCSSDESELNCLQEETREIFEKNLQDEGLKLTYTTEEAPDGTSLNFVHIHAPWEVLCKQAEMLKLRMPIKENDLDKPMEKSDFWQRVKNWILFSDGEHRHYFTTKFRRDLVDKFNIPNRATFFTTAQRSRMVWDILVRTGYGSVNRYKRGIDHLIRQGVYLDAFPLHEGSSKSYSKQSMTDRQYLYRYWARMSKWWRPQPYEVIRRYFGEKIALYFAWLGFYTFALIPVVILGICCVVYGYIFLNTYIPSNCNFYLLTLRSVFLFHYDICHGEAGKIIMCPNCDVGCDFWVLKSSCLYSKITFLFENNATVLYALVMPIWATVFLEMWKRRQGQLSWFWNLYDFQLEEDVIRPEFQMYVTRTRINPITQEREPHLPFSNRMWRLISSCVAVIFFLCLVLALTVTVILYRIIVSHHFDKTDIQMVRSNANLAAAFTASLLNLIIIMLLDSLYMKVAWRLTEWEFPRTETEFENSFIIKVFMFQFINYYSSLFYIAFFKGRFATLPGKADALIFGYRPEACEPSGCMIELLIQLAMVMIGKQFLNGVLETMLPCFFKRVRKYKYKNMENINSWLRDYFLNPIPKGFLISEYLEMVLQYGFVTLFAAAFPLAPLFAFLNNAVEIRSDAYKYTVNFRRPLSSRTKDLGIWMNILTCISSLAVLTNASLIAFTGDFISKSVYIWHYSATRTLRGFVESELSYFDTKPMCLANNNDQNSTACNITHCRYRDYRNPPCSLAEKYFSTLTDKTVDNYYSSVNFTLSDAALPTLCSDNYERNVRWWHIMAVRNVVLFIKFSISYLIPDLPGKVNVQIQREKYLAKQALYEHVLNKRLMMQRSKKMTENQNNDDQQTSAL</sequence>
<feature type="transmembrane region" description="Helical" evidence="8">
    <location>
        <begin position="532"/>
        <end position="559"/>
    </location>
</feature>
<dbReference type="GO" id="GO:0046983">
    <property type="term" value="F:protein dimerization activity"/>
    <property type="evidence" value="ECO:0007669"/>
    <property type="project" value="InterPro"/>
</dbReference>
<dbReference type="AlphaFoldDB" id="A0A0V1KV71"/>
<evidence type="ECO:0000256" key="4">
    <source>
        <dbReference type="ARBA" id="ARBA00022692"/>
    </source>
</evidence>
<comment type="subcellular location">
    <subcellularLocation>
        <location evidence="1">Cell membrane</location>
        <topology evidence="1">Multi-pass membrane protein</topology>
    </subcellularLocation>
    <subcellularLocation>
        <location evidence="8">Membrane</location>
        <topology evidence="8">Multi-pass membrane protein</topology>
    </subcellularLocation>
</comment>
<evidence type="ECO:0000256" key="8">
    <source>
        <dbReference type="RuleBase" id="RU280814"/>
    </source>
</evidence>
<evidence type="ECO:0000256" key="1">
    <source>
        <dbReference type="ARBA" id="ARBA00004651"/>
    </source>
</evidence>
<reference evidence="11 12" key="1">
    <citation type="submission" date="2015-05" db="EMBL/GenBank/DDBJ databases">
        <title>Evolution of Trichinella species and genotypes.</title>
        <authorList>
            <person name="Korhonen P.K."/>
            <person name="Edoardo P."/>
            <person name="Giuseppe L.R."/>
            <person name="Gasser R.B."/>
        </authorList>
    </citation>
    <scope>NUCLEOTIDE SEQUENCE [LARGE SCALE GENOMIC DNA]</scope>
    <source>
        <strain evidence="11">ISS10</strain>
    </source>
</reference>
<evidence type="ECO:0000256" key="2">
    <source>
        <dbReference type="ARBA" id="ARBA00009671"/>
    </source>
</evidence>
<dbReference type="EMBL" id="JYDW01000235">
    <property type="protein sequence ID" value="KRZ51184.1"/>
    <property type="molecule type" value="Genomic_DNA"/>
</dbReference>
<keyword evidence="7" id="KW-0325">Glycoprotein</keyword>
<feature type="transmembrane region" description="Helical" evidence="8">
    <location>
        <begin position="622"/>
        <end position="643"/>
    </location>
</feature>
<dbReference type="GO" id="GO:0005254">
    <property type="term" value="F:chloride channel activity"/>
    <property type="evidence" value="ECO:0007669"/>
    <property type="project" value="TreeGrafter"/>
</dbReference>
<comment type="caution">
    <text evidence="11">The sequence shown here is derived from an EMBL/GenBank/DDBJ whole genome shotgun (WGS) entry which is preliminary data.</text>
</comment>
<evidence type="ECO:0000256" key="7">
    <source>
        <dbReference type="ARBA" id="ARBA00023180"/>
    </source>
</evidence>
<keyword evidence="6 8" id="KW-0472">Membrane</keyword>
<keyword evidence="5 8" id="KW-1133">Transmembrane helix</keyword>
<dbReference type="PANTHER" id="PTHR12308:SF84">
    <property type="entry name" value="ANOCTAMIN"/>
    <property type="match status" value="1"/>
</dbReference>
<feature type="non-terminal residue" evidence="11">
    <location>
        <position position="998"/>
    </location>
</feature>
<dbReference type="GO" id="GO:0005886">
    <property type="term" value="C:plasma membrane"/>
    <property type="evidence" value="ECO:0007669"/>
    <property type="project" value="UniProtKB-SubCell"/>
</dbReference>
<evidence type="ECO:0000313" key="11">
    <source>
        <dbReference type="EMBL" id="KRZ51184.1"/>
    </source>
</evidence>
<feature type="transmembrane region" description="Helical" evidence="8">
    <location>
        <begin position="791"/>
        <end position="815"/>
    </location>
</feature>
<evidence type="ECO:0000259" key="9">
    <source>
        <dbReference type="Pfam" id="PF04547"/>
    </source>
</evidence>
<dbReference type="Pfam" id="PF16178">
    <property type="entry name" value="Anoct_dimer"/>
    <property type="match status" value="1"/>
</dbReference>
<gene>
    <name evidence="11" type="primary">ANO3</name>
    <name evidence="11" type="ORF">T02_3158</name>
</gene>
<comment type="similarity">
    <text evidence="2 8">Belongs to the anoctamin family.</text>
</comment>
<dbReference type="InterPro" id="IPR032394">
    <property type="entry name" value="Anoct_dimer"/>
</dbReference>
<proteinExistence type="inferred from homology"/>
<feature type="transmembrane region" description="Helical" evidence="8">
    <location>
        <begin position="38"/>
        <end position="56"/>
    </location>
</feature>
<keyword evidence="3" id="KW-1003">Cell membrane</keyword>
<name>A0A0V1KV71_9BILA</name>
<evidence type="ECO:0000256" key="3">
    <source>
        <dbReference type="ARBA" id="ARBA00022475"/>
    </source>
</evidence>
<dbReference type="InterPro" id="IPR007632">
    <property type="entry name" value="Anoctamin"/>
</dbReference>
<evidence type="ECO:0000313" key="12">
    <source>
        <dbReference type="Proteomes" id="UP000054721"/>
    </source>
</evidence>
<feature type="domain" description="Anoctamin transmembrane" evidence="9">
    <location>
        <begin position="352"/>
        <end position="959"/>
    </location>
</feature>
<organism evidence="11 12">
    <name type="scientific">Trichinella nativa</name>
    <dbReference type="NCBI Taxonomy" id="6335"/>
    <lineage>
        <taxon>Eukaryota</taxon>
        <taxon>Metazoa</taxon>
        <taxon>Ecdysozoa</taxon>
        <taxon>Nematoda</taxon>
        <taxon>Enoplea</taxon>
        <taxon>Dorylaimia</taxon>
        <taxon>Trichinellida</taxon>
        <taxon>Trichinellidae</taxon>
        <taxon>Trichinella</taxon>
    </lineage>
</organism>
<feature type="transmembrane region" description="Helical" evidence="8">
    <location>
        <begin position="363"/>
        <end position="390"/>
    </location>
</feature>
<protein>
    <recommendedName>
        <fullName evidence="8">Anoctamin</fullName>
    </recommendedName>
</protein>
<keyword evidence="12" id="KW-1185">Reference proteome</keyword>
<feature type="transmembrane region" description="Helical" evidence="8">
    <location>
        <begin position="458"/>
        <end position="476"/>
    </location>
</feature>
<dbReference type="PANTHER" id="PTHR12308">
    <property type="entry name" value="ANOCTAMIN"/>
    <property type="match status" value="1"/>
</dbReference>
<evidence type="ECO:0000256" key="5">
    <source>
        <dbReference type="ARBA" id="ARBA00022989"/>
    </source>
</evidence>
<dbReference type="Proteomes" id="UP000054721">
    <property type="component" value="Unassembled WGS sequence"/>
</dbReference>
<evidence type="ECO:0000259" key="10">
    <source>
        <dbReference type="Pfam" id="PF16178"/>
    </source>
</evidence>